<dbReference type="KEGG" id="mbe:MBM_03222"/>
<dbReference type="GO" id="GO:0016747">
    <property type="term" value="F:acyltransferase activity, transferring groups other than amino-acyl groups"/>
    <property type="evidence" value="ECO:0007669"/>
    <property type="project" value="InterPro"/>
</dbReference>
<sequence>MAGPSIQFYIPAQEAAIERFPPILYPHLPISNPLYNRILAPHNTPPRRCLFAATFPPSTPPPELIPETYTILFADRSRHLESQIWLFNPLPFSPVLRFACPHETIGTILLAEPGGTAREEAVPRATTTTWNQWRGPTATSAAARGAREGALLLSARRIYDGAGPRGSARYRRLAVVSSVPRQAATWKLQPSIGVRDGEGRMVAWGLVGVGGGLAALYVLPAYRERGLARGVAEELVGRLGRGEFADLGFDGGSGWVHSDVCDGNEGSEGVMRALGGTVRCRSQYIWVDSTKL</sequence>
<dbReference type="Gene3D" id="3.40.630.30">
    <property type="match status" value="1"/>
</dbReference>
<reference evidence="2 3" key="1">
    <citation type="journal article" date="2012" name="BMC Genomics">
        <title>Sequencing the genome of Marssonina brunnea reveals fungus-poplar co-evolution.</title>
        <authorList>
            <person name="Zhu S."/>
            <person name="Cao Y.-Z."/>
            <person name="Jiang C."/>
            <person name="Tan B.-Y."/>
            <person name="Wang Z."/>
            <person name="Feng S."/>
            <person name="Zhang L."/>
            <person name="Su X.-H."/>
            <person name="Brejova B."/>
            <person name="Vinar T."/>
            <person name="Xu M."/>
            <person name="Wang M.-X."/>
            <person name="Zhang S.-G."/>
            <person name="Huang M.-R."/>
            <person name="Wu R."/>
            <person name="Zhou Y."/>
        </authorList>
    </citation>
    <scope>NUCLEOTIDE SEQUENCE [LARGE SCALE GENOMIC DNA]</scope>
    <source>
        <strain evidence="2 3">MB_m1</strain>
    </source>
</reference>
<dbReference type="OMA" id="EPFTILF"/>
<dbReference type="OrthoDB" id="61870at2759"/>
<protein>
    <submittedName>
        <fullName evidence="2">Putative acetyltransferase</fullName>
    </submittedName>
</protein>
<gene>
    <name evidence="2" type="ORF">MBM_03222</name>
</gene>
<dbReference type="InterPro" id="IPR053225">
    <property type="entry name" value="Acyl-CoA_N-acyltransferase"/>
</dbReference>
<accession>K1WMP7</accession>
<dbReference type="eggNOG" id="ENOG502SCE6">
    <property type="taxonomic scope" value="Eukaryota"/>
</dbReference>
<keyword evidence="3" id="KW-1185">Reference proteome</keyword>
<dbReference type="PANTHER" id="PTHR20958:SF6">
    <property type="entry name" value="GLYCINE N-ACYLTRANSFERASE-LIKE PROTEIN"/>
    <property type="match status" value="1"/>
</dbReference>
<feature type="domain" description="GCN5-related N-acetyltransferase Rv2170-like" evidence="1">
    <location>
        <begin position="193"/>
        <end position="238"/>
    </location>
</feature>
<dbReference type="InParanoid" id="K1WMP7"/>
<dbReference type="AlphaFoldDB" id="K1WMP7"/>
<dbReference type="SUPFAM" id="SSF55729">
    <property type="entry name" value="Acyl-CoA N-acyltransferases (Nat)"/>
    <property type="match status" value="1"/>
</dbReference>
<dbReference type="InterPro" id="IPR013653">
    <property type="entry name" value="GCN5-like_dom"/>
</dbReference>
<dbReference type="Proteomes" id="UP000006753">
    <property type="component" value="Unassembled WGS sequence"/>
</dbReference>
<dbReference type="HOGENOM" id="CLU_058500_0_0_1"/>
<dbReference type="STRING" id="1072389.K1WMP7"/>
<evidence type="ECO:0000313" key="3">
    <source>
        <dbReference type="Proteomes" id="UP000006753"/>
    </source>
</evidence>
<dbReference type="InterPro" id="IPR016181">
    <property type="entry name" value="Acyl_CoA_acyltransferase"/>
</dbReference>
<dbReference type="EMBL" id="JH921432">
    <property type="protein sequence ID" value="EKD18980.1"/>
    <property type="molecule type" value="Genomic_DNA"/>
</dbReference>
<evidence type="ECO:0000313" key="2">
    <source>
        <dbReference type="EMBL" id="EKD18980.1"/>
    </source>
</evidence>
<proteinExistence type="predicted"/>
<organism evidence="2 3">
    <name type="scientific">Marssonina brunnea f. sp. multigermtubi (strain MB_m1)</name>
    <name type="common">Marssonina leaf spot fungus</name>
    <dbReference type="NCBI Taxonomy" id="1072389"/>
    <lineage>
        <taxon>Eukaryota</taxon>
        <taxon>Fungi</taxon>
        <taxon>Dikarya</taxon>
        <taxon>Ascomycota</taxon>
        <taxon>Pezizomycotina</taxon>
        <taxon>Leotiomycetes</taxon>
        <taxon>Helotiales</taxon>
        <taxon>Drepanopezizaceae</taxon>
        <taxon>Drepanopeziza</taxon>
    </lineage>
</organism>
<dbReference type="Pfam" id="PF08445">
    <property type="entry name" value="FR47"/>
    <property type="match status" value="1"/>
</dbReference>
<dbReference type="PANTHER" id="PTHR20958">
    <property type="entry name" value="GLYCINE N-ACYLTRANSFERASE-LIKE PROTEIN"/>
    <property type="match status" value="1"/>
</dbReference>
<name>K1WMP7_MARBU</name>
<keyword evidence="2" id="KW-0808">Transferase</keyword>
<evidence type="ECO:0000259" key="1">
    <source>
        <dbReference type="Pfam" id="PF08445"/>
    </source>
</evidence>